<proteinExistence type="predicted"/>
<dbReference type="InterPro" id="IPR008018">
    <property type="entry name" value="Phage_tail_attach_FII"/>
</dbReference>
<evidence type="ECO:0000313" key="1">
    <source>
        <dbReference type="EMBL" id="AUQ99338.1"/>
    </source>
</evidence>
<evidence type="ECO:0000313" key="2">
    <source>
        <dbReference type="Proteomes" id="UP000236447"/>
    </source>
</evidence>
<dbReference type="Pfam" id="PF05354">
    <property type="entry name" value="Phage_attach"/>
    <property type="match status" value="1"/>
</dbReference>
<dbReference type="GO" id="GO:0019068">
    <property type="term" value="P:virion assembly"/>
    <property type="evidence" value="ECO:0007669"/>
    <property type="project" value="InterPro"/>
</dbReference>
<name>A0A2I7K9Q6_9RHOB</name>
<dbReference type="EMBL" id="CP010725">
    <property type="protein sequence ID" value="AUQ99338.1"/>
    <property type="molecule type" value="Genomic_DNA"/>
</dbReference>
<reference evidence="1 2" key="1">
    <citation type="journal article" date="2017" name="Front. Microbiol.">
        <title>Phaeobacter piscinae sp. nov., a species of the Roseobacter group and potential aquaculture probiont.</title>
        <authorList>
            <person name="Sonnenschein E.C."/>
            <person name="Phippen C.B.W."/>
            <person name="Nielsen K.F."/>
            <person name="Mateiu R.V."/>
            <person name="Melchiorsen J."/>
            <person name="Gram L."/>
            <person name="Overmann J."/>
            <person name="Freese H.M."/>
        </authorList>
    </citation>
    <scope>NUCLEOTIDE SEQUENCE [LARGE SCALE GENOMIC DNA]</scope>
    <source>
        <strain evidence="1 2">P88</strain>
    </source>
</reference>
<sequence>MSHFFDGMAGLLNDLFGDPVQITRANGDVGSIQGVFRRDPIEVAGDDGFPVLIMSPTLKVPQTTRLEFGDLVEPSIAPGARFVVKSGEPSPSPSADRMVVYELELEP</sequence>
<gene>
    <name evidence="1" type="ORF">PhaeoP88_01968</name>
</gene>
<dbReference type="AlphaFoldDB" id="A0A2I7K9Q6"/>
<evidence type="ECO:0008006" key="3">
    <source>
        <dbReference type="Google" id="ProtNLM"/>
    </source>
</evidence>
<dbReference type="RefSeq" id="WP_102883606.1">
    <property type="nucleotide sequence ID" value="NZ_CP010725.1"/>
</dbReference>
<dbReference type="Proteomes" id="UP000236447">
    <property type="component" value="Chromosome"/>
</dbReference>
<accession>A0A2I7K9Q6</accession>
<protein>
    <recommendedName>
        <fullName evidence="3">Phage protein</fullName>
    </recommendedName>
</protein>
<reference evidence="1 2" key="2">
    <citation type="journal article" date="2017" name="Genome Biol. Evol.">
        <title>Trajectories and Drivers of Genome Evolution in Surface-Associated Marine Phaeobacter.</title>
        <authorList>
            <person name="Freese H.M."/>
            <person name="Sikorski J."/>
            <person name="Bunk B."/>
            <person name="Scheuner C."/>
            <person name="Meier-Kolthoff J.P."/>
            <person name="Sproer C."/>
            <person name="Gram L."/>
            <person name="Overmann J."/>
        </authorList>
    </citation>
    <scope>NUCLEOTIDE SEQUENCE [LARGE SCALE GENOMIC DNA]</scope>
    <source>
        <strain evidence="1 2">P88</strain>
    </source>
</reference>
<organism evidence="1 2">
    <name type="scientific">Phaeobacter inhibens</name>
    <dbReference type="NCBI Taxonomy" id="221822"/>
    <lineage>
        <taxon>Bacteria</taxon>
        <taxon>Pseudomonadati</taxon>
        <taxon>Pseudomonadota</taxon>
        <taxon>Alphaproteobacteria</taxon>
        <taxon>Rhodobacterales</taxon>
        <taxon>Roseobacteraceae</taxon>
        <taxon>Phaeobacter</taxon>
    </lineage>
</organism>